<organism evidence="2 3">
    <name type="scientific">Ensete ventricosum</name>
    <name type="common">Abyssinian banana</name>
    <name type="synonym">Musa ensete</name>
    <dbReference type="NCBI Taxonomy" id="4639"/>
    <lineage>
        <taxon>Eukaryota</taxon>
        <taxon>Viridiplantae</taxon>
        <taxon>Streptophyta</taxon>
        <taxon>Embryophyta</taxon>
        <taxon>Tracheophyta</taxon>
        <taxon>Spermatophyta</taxon>
        <taxon>Magnoliopsida</taxon>
        <taxon>Liliopsida</taxon>
        <taxon>Zingiberales</taxon>
        <taxon>Musaceae</taxon>
        <taxon>Ensete</taxon>
    </lineage>
</organism>
<feature type="region of interest" description="Disordered" evidence="1">
    <location>
        <begin position="70"/>
        <end position="92"/>
    </location>
</feature>
<dbReference type="AlphaFoldDB" id="A0A427AZ79"/>
<feature type="region of interest" description="Disordered" evidence="1">
    <location>
        <begin position="231"/>
        <end position="263"/>
    </location>
</feature>
<comment type="caution">
    <text evidence="2">The sequence shown here is derived from an EMBL/GenBank/DDBJ whole genome shotgun (WGS) entry which is preliminary data.</text>
</comment>
<proteinExistence type="predicted"/>
<evidence type="ECO:0000313" key="3">
    <source>
        <dbReference type="Proteomes" id="UP000287651"/>
    </source>
</evidence>
<feature type="compositionally biased region" description="Basic and acidic residues" evidence="1">
    <location>
        <begin position="252"/>
        <end position="263"/>
    </location>
</feature>
<reference evidence="2 3" key="1">
    <citation type="journal article" date="2014" name="Agronomy (Basel)">
        <title>A Draft Genome Sequence for Ensete ventricosum, the Drought-Tolerant Tree Against Hunger.</title>
        <authorList>
            <person name="Harrison J."/>
            <person name="Moore K.A."/>
            <person name="Paszkiewicz K."/>
            <person name="Jones T."/>
            <person name="Grant M."/>
            <person name="Ambacheew D."/>
            <person name="Muzemil S."/>
            <person name="Studholme D.J."/>
        </authorList>
    </citation>
    <scope>NUCLEOTIDE SEQUENCE [LARGE SCALE GENOMIC DNA]</scope>
</reference>
<dbReference type="EMBL" id="AMZH03000885">
    <property type="protein sequence ID" value="RRT81551.1"/>
    <property type="molecule type" value="Genomic_DNA"/>
</dbReference>
<accession>A0A427AZ79</accession>
<evidence type="ECO:0000313" key="2">
    <source>
        <dbReference type="EMBL" id="RRT81551.1"/>
    </source>
</evidence>
<feature type="compositionally biased region" description="Basic and acidic residues" evidence="1">
    <location>
        <begin position="161"/>
        <end position="178"/>
    </location>
</feature>
<feature type="compositionally biased region" description="Basic and acidic residues" evidence="1">
    <location>
        <begin position="202"/>
        <end position="213"/>
    </location>
</feature>
<feature type="compositionally biased region" description="Basic residues" evidence="1">
    <location>
        <begin position="80"/>
        <end position="90"/>
    </location>
</feature>
<sequence>MWLQRKWALVATRDRYCRGYGGQGKRCDAGAAGKGGRWQRLRVGICPVLITARKEGCYPVFVATWGEGAVGSRESGAGRQQRRHKKRRKAAAVSSVKVQEMAAIGKGNAGGRGSSADDKWQREIAAVEADVAMLAVVEEEKGDGGSGKSDCGIAVGSSTTGKERDRSGRWLRKQDPKQVEGMLTAPNKAGTEDGSARWIRKQGKDGNAEKGRTASDGCGCYHCQWRRGSEGTVDGATVVEQGRSNAGSSEGGKGRRDDDEGNG</sequence>
<evidence type="ECO:0000256" key="1">
    <source>
        <dbReference type="SAM" id="MobiDB-lite"/>
    </source>
</evidence>
<gene>
    <name evidence="2" type="ORF">B296_00010849</name>
</gene>
<dbReference type="Proteomes" id="UP000287651">
    <property type="component" value="Unassembled WGS sequence"/>
</dbReference>
<protein>
    <submittedName>
        <fullName evidence="2">Uncharacterized protein</fullName>
    </submittedName>
</protein>
<name>A0A427AZ79_ENSVE</name>
<feature type="region of interest" description="Disordered" evidence="1">
    <location>
        <begin position="142"/>
        <end position="216"/>
    </location>
</feature>